<dbReference type="PRINTS" id="PR00313">
    <property type="entry name" value="CABNDNGRPT"/>
</dbReference>
<organism evidence="4 5">
    <name type="scientific">Synechococcus elongatus PCC 11801</name>
    <dbReference type="NCBI Taxonomy" id="2219813"/>
    <lineage>
        <taxon>Bacteria</taxon>
        <taxon>Bacillati</taxon>
        <taxon>Cyanobacteriota</taxon>
        <taxon>Cyanophyceae</taxon>
        <taxon>Synechococcales</taxon>
        <taxon>Synechococcaceae</taxon>
        <taxon>Synechococcus</taxon>
    </lineage>
</organism>
<dbReference type="PROSITE" id="PS00330">
    <property type="entry name" value="HEMOLYSIN_CALCIUM"/>
    <property type="match status" value="3"/>
</dbReference>
<feature type="region of interest" description="Disordered" evidence="3">
    <location>
        <begin position="264"/>
        <end position="284"/>
    </location>
</feature>
<dbReference type="Gene3D" id="2.150.10.10">
    <property type="entry name" value="Serralysin-like metalloprotease, C-terminal"/>
    <property type="match status" value="4"/>
</dbReference>
<dbReference type="GO" id="GO:0005576">
    <property type="term" value="C:extracellular region"/>
    <property type="evidence" value="ECO:0007669"/>
    <property type="project" value="UniProtKB-SubCell"/>
</dbReference>
<dbReference type="InterPro" id="IPR050557">
    <property type="entry name" value="RTX_toxin/Mannuronan_C5-epim"/>
</dbReference>
<dbReference type="EMBL" id="CP030139">
    <property type="protein sequence ID" value="AZB72606.1"/>
    <property type="molecule type" value="Genomic_DNA"/>
</dbReference>
<proteinExistence type="predicted"/>
<evidence type="ECO:0000313" key="5">
    <source>
        <dbReference type="Proteomes" id="UP000267249"/>
    </source>
</evidence>
<evidence type="ECO:0000256" key="1">
    <source>
        <dbReference type="ARBA" id="ARBA00004613"/>
    </source>
</evidence>
<keyword evidence="2" id="KW-0964">Secreted</keyword>
<protein>
    <submittedName>
        <fullName evidence="4">Calcium-binding protein</fullName>
    </submittedName>
</protein>
<dbReference type="InterPro" id="IPR011049">
    <property type="entry name" value="Serralysin-like_metalloprot_C"/>
</dbReference>
<name>A0AAN1UUI8_SYNEL</name>
<evidence type="ECO:0000256" key="2">
    <source>
        <dbReference type="ARBA" id="ARBA00022525"/>
    </source>
</evidence>
<dbReference type="RefSeq" id="WP_208672752.1">
    <property type="nucleotide sequence ID" value="NZ_CP030139.2"/>
</dbReference>
<comment type="subcellular location">
    <subcellularLocation>
        <location evidence="1">Secreted</location>
    </subcellularLocation>
</comment>
<reference evidence="4 5" key="1">
    <citation type="journal article" date="2018" name="Sci. Rep.">
        <title>Genome Features and Biochemical Characteristics of a Robust, Fast Growing and Naturally Transformable Cyanobacterium Synechococcus elongatus PCC 11801 Isolated from India.</title>
        <authorList>
            <person name="Jaiswal D."/>
            <person name="Sengupta A."/>
            <person name="Sohoni S."/>
            <person name="Sengupta S."/>
            <person name="Phadnavis A.G."/>
            <person name="Pakrasi H.B."/>
            <person name="Wangikar P.P."/>
        </authorList>
    </citation>
    <scope>NUCLEOTIDE SEQUENCE [LARGE SCALE GENOMIC DNA]</scope>
    <source>
        <strain evidence="4 5">PCC 11801</strain>
    </source>
</reference>
<dbReference type="Pfam" id="PF00353">
    <property type="entry name" value="HemolysinCabind"/>
    <property type="match status" value="6"/>
</dbReference>
<dbReference type="InterPro" id="IPR001343">
    <property type="entry name" value="Hemolysn_Ca-bd"/>
</dbReference>
<feature type="compositionally biased region" description="Polar residues" evidence="3">
    <location>
        <begin position="264"/>
        <end position="281"/>
    </location>
</feature>
<dbReference type="AlphaFoldDB" id="A0AAN1UUI8"/>
<dbReference type="GO" id="GO:0005509">
    <property type="term" value="F:calcium ion binding"/>
    <property type="evidence" value="ECO:0007669"/>
    <property type="project" value="InterPro"/>
</dbReference>
<accession>A0AAN1UUI8</accession>
<evidence type="ECO:0000313" key="4">
    <source>
        <dbReference type="EMBL" id="AZB72606.1"/>
    </source>
</evidence>
<sequence>MSSFLSSLALSVRRLINTPPTVTGLSIGEDGVRFTATDITRVRLFGTSFALFRDPLSYVSPFNGLGSVRNGSETTLSAFEQLSARSGVLQIADGLRTVDVGVYLGLGTNGADTFDASATNNPSNYPAALYGFGGDDNLVGGIGNDGLFGGDGNDTLLGREGNDTINGNDGDDVINGNQGTDLINGGIGNDIINGGRDNDTIDGGEGNDTISGDLGDDIILGGSGDDVINYNLDTGGADSINGGEGQDIIQFATVATQIRLTFTSSEVGNDNPNDGSTNSPQDGGLAVRAQAEDNSDGLIGSAGRIDDEGVTFIADGVTTFDVRDISGIQRGDQFKVAVLGTQAADTFDFSSATVNYYVNAGQGNDSINGGSGNDFLVGSEGDDTIRGLNGNDSILGGIGNDSINGNVGDDLVDGGVGNDILNGGQNNDTILGGEGNDTISGDLGNDSLNGGAGADRLTGGADSDVFVQGATSSVAPTQIQNLTAGNIRFDSATIPFVGNVPATVITFDGGVDVITDFQVGIDRLDIDAVSSVTTAANLVVNASNLPNNTLFLARGDFDSVTNKFTFNAFGGSDTLVAQSGGNSGQNDSLFTNASIFILEDVGPAALLVNEVFASTFI</sequence>
<dbReference type="SUPFAM" id="SSF51120">
    <property type="entry name" value="beta-Roll"/>
    <property type="match status" value="3"/>
</dbReference>
<evidence type="ECO:0000256" key="3">
    <source>
        <dbReference type="SAM" id="MobiDB-lite"/>
    </source>
</evidence>
<dbReference type="Proteomes" id="UP000267249">
    <property type="component" value="Chromosome"/>
</dbReference>
<gene>
    <name evidence="4" type="ORF">DOP62_07695</name>
</gene>
<dbReference type="PANTHER" id="PTHR38340:SF1">
    <property type="entry name" value="S-LAYER PROTEIN"/>
    <property type="match status" value="1"/>
</dbReference>
<dbReference type="InterPro" id="IPR018511">
    <property type="entry name" value="Hemolysin-typ_Ca-bd_CS"/>
</dbReference>
<dbReference type="PANTHER" id="PTHR38340">
    <property type="entry name" value="S-LAYER PROTEIN"/>
    <property type="match status" value="1"/>
</dbReference>